<accession>A0A6B0U916</accession>
<reference evidence="2" key="1">
    <citation type="submission" date="2019-12" db="EMBL/GenBank/DDBJ databases">
        <title>An insight into the sialome of adult female Ixodes ricinus ticks feeding for 6 days.</title>
        <authorList>
            <person name="Perner J."/>
            <person name="Ribeiro J.M.C."/>
        </authorList>
    </citation>
    <scope>NUCLEOTIDE SEQUENCE</scope>
    <source>
        <strain evidence="2">Semi-engorged</strain>
        <tissue evidence="2">Salivary glands</tissue>
    </source>
</reference>
<evidence type="ECO:0000256" key="1">
    <source>
        <dbReference type="SAM" id="SignalP"/>
    </source>
</evidence>
<protein>
    <submittedName>
        <fullName evidence="2">Putative secreted protein</fullName>
    </submittedName>
</protein>
<sequence>MLFLMFASRVCFLFICLVCRAFSSSCPCLPSCEPRMRTPPAIRSRSWALVRRRLRSWPSMTVCLPPSSW</sequence>
<keyword evidence="1" id="KW-0732">Signal</keyword>
<feature type="chain" id="PRO_5025472565" evidence="1">
    <location>
        <begin position="24"/>
        <end position="69"/>
    </location>
</feature>
<organism evidence="2">
    <name type="scientific">Ixodes ricinus</name>
    <name type="common">Common tick</name>
    <name type="synonym">Acarus ricinus</name>
    <dbReference type="NCBI Taxonomy" id="34613"/>
    <lineage>
        <taxon>Eukaryota</taxon>
        <taxon>Metazoa</taxon>
        <taxon>Ecdysozoa</taxon>
        <taxon>Arthropoda</taxon>
        <taxon>Chelicerata</taxon>
        <taxon>Arachnida</taxon>
        <taxon>Acari</taxon>
        <taxon>Parasitiformes</taxon>
        <taxon>Ixodida</taxon>
        <taxon>Ixodoidea</taxon>
        <taxon>Ixodidae</taxon>
        <taxon>Ixodinae</taxon>
        <taxon>Ixodes</taxon>
    </lineage>
</organism>
<feature type="signal peptide" evidence="1">
    <location>
        <begin position="1"/>
        <end position="23"/>
    </location>
</feature>
<dbReference type="AlphaFoldDB" id="A0A6B0U916"/>
<dbReference type="EMBL" id="GIFC01000430">
    <property type="protein sequence ID" value="MXU82513.1"/>
    <property type="molecule type" value="Transcribed_RNA"/>
</dbReference>
<evidence type="ECO:0000313" key="2">
    <source>
        <dbReference type="EMBL" id="MXU82513.1"/>
    </source>
</evidence>
<proteinExistence type="predicted"/>
<name>A0A6B0U916_IXORI</name>